<dbReference type="InterPro" id="IPR006683">
    <property type="entry name" value="Thioestr_dom"/>
</dbReference>
<dbReference type="CDD" id="cd03442">
    <property type="entry name" value="BFIT_BACH"/>
    <property type="match status" value="1"/>
</dbReference>
<evidence type="ECO:0000313" key="5">
    <source>
        <dbReference type="Proteomes" id="UP001596296"/>
    </source>
</evidence>
<dbReference type="Gene3D" id="3.10.129.10">
    <property type="entry name" value="Hotdog Thioesterase"/>
    <property type="match status" value="1"/>
</dbReference>
<gene>
    <name evidence="4" type="ORF">ACFQE9_08010</name>
</gene>
<dbReference type="Pfam" id="PF03061">
    <property type="entry name" value="4HBT"/>
    <property type="match status" value="1"/>
</dbReference>
<proteinExistence type="predicted"/>
<evidence type="ECO:0000313" key="4">
    <source>
        <dbReference type="EMBL" id="MFC6892550.1"/>
    </source>
</evidence>
<protein>
    <submittedName>
        <fullName evidence="4">Acyl-CoA thioesterase</fullName>
        <ecNumber evidence="4">3.1.2.20</ecNumber>
    </submittedName>
</protein>
<reference evidence="4 5" key="1">
    <citation type="journal article" date="2019" name="Int. J. Syst. Evol. Microbiol.">
        <title>The Global Catalogue of Microorganisms (GCM) 10K type strain sequencing project: providing services to taxonomists for standard genome sequencing and annotation.</title>
        <authorList>
            <consortium name="The Broad Institute Genomics Platform"/>
            <consortium name="The Broad Institute Genome Sequencing Center for Infectious Disease"/>
            <person name="Wu L."/>
            <person name="Ma J."/>
        </authorList>
    </citation>
    <scope>NUCLEOTIDE SEQUENCE [LARGE SCALE GENOMIC DNA]</scope>
    <source>
        <strain evidence="4 5">SKJ47</strain>
    </source>
</reference>
<evidence type="ECO:0000256" key="2">
    <source>
        <dbReference type="SAM" id="MobiDB-lite"/>
    </source>
</evidence>
<dbReference type="RefSeq" id="WP_379742935.1">
    <property type="nucleotide sequence ID" value="NZ_JBHSVN010000001.1"/>
</dbReference>
<comment type="caution">
    <text evidence="4">The sequence shown here is derived from an EMBL/GenBank/DDBJ whole genome shotgun (WGS) entry which is preliminary data.</text>
</comment>
<feature type="region of interest" description="Disordered" evidence="2">
    <location>
        <begin position="120"/>
        <end position="147"/>
    </location>
</feature>
<keyword evidence="5" id="KW-1185">Reference proteome</keyword>
<sequence>MPTPCETYIENRVRIQPDMTNNYDTAHGGVVMKLMDEVGAMSAMRFAGETCVTARISGLDFTRPIPRGDIAVVEAWAYRVGRSSIRVRVVVDREDPRTGERKRTSESCFVFVAVDEDGSPIEVPELHSPTDRDRQLEERGRAADSAE</sequence>
<dbReference type="AlphaFoldDB" id="A0ABD5USR4"/>
<dbReference type="PANTHER" id="PTHR11049">
    <property type="entry name" value="ACYL COENZYME A THIOESTER HYDROLASE"/>
    <property type="match status" value="1"/>
</dbReference>
<evidence type="ECO:0000259" key="3">
    <source>
        <dbReference type="PROSITE" id="PS51770"/>
    </source>
</evidence>
<organism evidence="4 5">
    <name type="scientific">Halopenitus salinus</name>
    <dbReference type="NCBI Taxonomy" id="1198295"/>
    <lineage>
        <taxon>Archaea</taxon>
        <taxon>Methanobacteriati</taxon>
        <taxon>Methanobacteriota</taxon>
        <taxon>Stenosarchaea group</taxon>
        <taxon>Halobacteria</taxon>
        <taxon>Halobacteriales</taxon>
        <taxon>Haloferacaceae</taxon>
        <taxon>Halopenitus</taxon>
    </lineage>
</organism>
<dbReference type="SUPFAM" id="SSF54637">
    <property type="entry name" value="Thioesterase/thiol ester dehydrase-isomerase"/>
    <property type="match status" value="1"/>
</dbReference>
<feature type="domain" description="HotDog ACOT-type" evidence="3">
    <location>
        <begin position="5"/>
        <end position="117"/>
    </location>
</feature>
<dbReference type="GO" id="GO:0047617">
    <property type="term" value="F:fatty acyl-CoA hydrolase activity"/>
    <property type="evidence" value="ECO:0007669"/>
    <property type="project" value="UniProtKB-EC"/>
</dbReference>
<dbReference type="Proteomes" id="UP001596296">
    <property type="component" value="Unassembled WGS sequence"/>
</dbReference>
<evidence type="ECO:0000256" key="1">
    <source>
        <dbReference type="ARBA" id="ARBA00022801"/>
    </source>
</evidence>
<dbReference type="InterPro" id="IPR029069">
    <property type="entry name" value="HotDog_dom_sf"/>
</dbReference>
<dbReference type="PROSITE" id="PS51770">
    <property type="entry name" value="HOTDOG_ACOT"/>
    <property type="match status" value="1"/>
</dbReference>
<name>A0ABD5USR4_9EURY</name>
<dbReference type="EC" id="3.1.2.20" evidence="4"/>
<accession>A0ABD5USR4</accession>
<dbReference type="PANTHER" id="PTHR11049:SF24">
    <property type="entry name" value="CYTOSOLIC ACYL COENZYME A THIOESTER HYDROLASE"/>
    <property type="match status" value="1"/>
</dbReference>
<dbReference type="InterPro" id="IPR033120">
    <property type="entry name" value="HOTDOG_ACOT"/>
</dbReference>
<feature type="compositionally biased region" description="Basic and acidic residues" evidence="2">
    <location>
        <begin position="124"/>
        <end position="147"/>
    </location>
</feature>
<keyword evidence="1 4" id="KW-0378">Hydrolase</keyword>
<dbReference type="EMBL" id="JBHSXL010000006">
    <property type="protein sequence ID" value="MFC6892550.1"/>
    <property type="molecule type" value="Genomic_DNA"/>
</dbReference>
<dbReference type="InterPro" id="IPR040170">
    <property type="entry name" value="Cytosol_ACT"/>
</dbReference>